<feature type="domain" description="Plasmodium falciparum erythrocyte membrane protein-1 N-terminal segment" evidence="4">
    <location>
        <begin position="11"/>
        <end position="47"/>
    </location>
</feature>
<feature type="domain" description="PfEMP1 CIDRalpha1" evidence="5">
    <location>
        <begin position="536"/>
        <end position="587"/>
    </location>
</feature>
<evidence type="ECO:0000313" key="7">
    <source>
        <dbReference type="EMBL" id="ETW32744.1"/>
    </source>
</evidence>
<dbReference type="FunFam" id="1.20.58.830:FF:000005">
    <property type="entry name" value="Erythrocyte membrane protein 1, PfEMP1"/>
    <property type="match status" value="1"/>
</dbReference>
<sequence>MSTPGGGTDKSAKHMFDRIGQQVHDEVKNGEAQTYKQALTGQLSFATASGETVGTNKPCDFGYDKLISGSGRVAARGDPCKKDGTGNDVDRFSVKQQAEYDNKKMKCSYGKNDKNEGACAPYRRLSLCNKNMVKMDTNNDSKAKHDLLADVCLAAKHEGNSINTHYKKYQAQYASSASRSQICTMLARSFADIGDIVRGRDLYLGDNRKDREQRKKLEKNLKEIFGDIYKELKKDRNLKEGAEKRYNDTTDYFQLREDWWTANRATVWKALTCNAWGDTYFHATCSDSHRKESCCEANDYCRCNDDKPGEDNPNTDPPTYFDYVPQYLRWFEEWAEDFCRKKNKKVENAKKQCRGDGEDGKKRYCSGNGYDCTKTVRAQEEYSMENNCHKCFFACNPFVKWLDNQKVEFDKQKEKYKSEIKKGEATNEISNEKINNVYEKEFYKKLQEKYGDVKNFLELLNKETTCKGHPKVEGEDYFDFTKLELNEIFSLTEYCEPCPICGGSFEGGQFVSKGDEEGECPDLFRRYEPPEDVDPTEINVLQKEKEGKDILQKLQNFCNNKDNKSNIKNEKWKCYHKESNNDKCVLEYYEKGNKKKKVKKFYDFFRFWVTHMLDDSMEWKEKLNKCLKNKKICKNKQCKKNCECYDNWVDKKTTEWGEIKTHFHKQTGFGEGAEKLPHYIILELFLENEYFDGISNAYNDPEHMEKIKKKLEEKKKERVLGASDEETIIDYLLEHEGEEAKKCKNCQPPGPAGAPGAGARSLVTKPDHAE</sequence>
<dbReference type="InterPro" id="IPR049158">
    <property type="entry name" value="PfEMP1_CIDRalpha1_dom"/>
</dbReference>
<evidence type="ECO:0000259" key="5">
    <source>
        <dbReference type="Pfam" id="PF21807"/>
    </source>
</evidence>
<organism evidence="7 8">
    <name type="scientific">Plasmodium falciparum Tanzania</name>
    <name type="common">2000708</name>
    <dbReference type="NCBI Taxonomy" id="1036725"/>
    <lineage>
        <taxon>Eukaryota</taxon>
        <taxon>Sar</taxon>
        <taxon>Alveolata</taxon>
        <taxon>Apicomplexa</taxon>
        <taxon>Aconoidasida</taxon>
        <taxon>Haemosporida</taxon>
        <taxon>Plasmodiidae</taxon>
        <taxon>Plasmodium</taxon>
        <taxon>Plasmodium (Laverania)</taxon>
    </lineage>
</organism>
<dbReference type="Proteomes" id="UP000030708">
    <property type="component" value="Unassembled WGS sequence"/>
</dbReference>
<dbReference type="InterPro" id="IPR042202">
    <property type="entry name" value="Duffy-ag-bd_sf"/>
</dbReference>
<dbReference type="GO" id="GO:0016020">
    <property type="term" value="C:membrane"/>
    <property type="evidence" value="ECO:0007669"/>
    <property type="project" value="InterPro"/>
</dbReference>
<evidence type="ECO:0000259" key="3">
    <source>
        <dbReference type="Pfam" id="PF05424"/>
    </source>
</evidence>
<feature type="domain" description="Duffy-antigen binding" evidence="3">
    <location>
        <begin position="117"/>
        <end position="329"/>
    </location>
</feature>
<dbReference type="Pfam" id="PF21807">
    <property type="entry name" value="PfEMP1_CIDRalpha1_dom"/>
    <property type="match status" value="1"/>
</dbReference>
<dbReference type="GO" id="GO:0046789">
    <property type="term" value="F:host cell surface receptor binding"/>
    <property type="evidence" value="ECO:0007669"/>
    <property type="project" value="InterPro"/>
</dbReference>
<accession>A0A024VVI0</accession>
<feature type="region of interest" description="Disordered" evidence="1">
    <location>
        <begin position="742"/>
        <end position="770"/>
    </location>
</feature>
<dbReference type="InterPro" id="IPR054595">
    <property type="entry name" value="DBL_C"/>
</dbReference>
<name>A0A024VVI0_PLAFA</name>
<dbReference type="Gene3D" id="1.20.1310.20">
    <property type="entry name" value="Duffy-antigen binding domain"/>
    <property type="match status" value="1"/>
</dbReference>
<evidence type="ECO:0000259" key="2">
    <source>
        <dbReference type="Pfam" id="PF03011"/>
    </source>
</evidence>
<dbReference type="OrthoDB" id="379270at2759"/>
<evidence type="ECO:0000313" key="8">
    <source>
        <dbReference type="Proteomes" id="UP000030708"/>
    </source>
</evidence>
<dbReference type="InterPro" id="IPR008602">
    <property type="entry name" value="Duffy-antigen-binding"/>
</dbReference>
<proteinExistence type="predicted"/>
<gene>
    <name evidence="7" type="ORF">PFTANZ_06536</name>
</gene>
<dbReference type="FunFam" id="1.20.1310.20:FF:000001">
    <property type="entry name" value="Erythrocyte membrane protein 1, PfEMP1"/>
    <property type="match status" value="1"/>
</dbReference>
<evidence type="ECO:0000256" key="1">
    <source>
        <dbReference type="SAM" id="MobiDB-lite"/>
    </source>
</evidence>
<dbReference type="Gene3D" id="1.20.58.830">
    <property type="match status" value="1"/>
</dbReference>
<evidence type="ECO:0000259" key="4">
    <source>
        <dbReference type="Pfam" id="PF15447"/>
    </source>
</evidence>
<dbReference type="InterPro" id="IPR029210">
    <property type="entry name" value="PfEMP1_NTS"/>
</dbReference>
<protein>
    <recommendedName>
        <fullName evidence="9">Duffy-binding-like domain-containing protein</fullName>
    </recommendedName>
</protein>
<feature type="non-terminal residue" evidence="7">
    <location>
        <position position="770"/>
    </location>
</feature>
<dbReference type="InterPro" id="IPR004258">
    <property type="entry name" value="DBL"/>
</dbReference>
<dbReference type="AlphaFoldDB" id="A0A024VVI0"/>
<dbReference type="Pfam" id="PF22672">
    <property type="entry name" value="DBL_C"/>
    <property type="match status" value="1"/>
</dbReference>
<dbReference type="Gene3D" id="1.20.58.1930">
    <property type="match status" value="1"/>
</dbReference>
<dbReference type="Pfam" id="PF15447">
    <property type="entry name" value="NTS"/>
    <property type="match status" value="1"/>
</dbReference>
<reference evidence="7 8" key="1">
    <citation type="submission" date="2013-02" db="EMBL/GenBank/DDBJ databases">
        <title>The Genome Annotation of Plasmodium falciparum Tanzania (2000708).</title>
        <authorList>
            <consortium name="The Broad Institute Genome Sequencing Platform"/>
            <consortium name="The Broad Institute Genome Sequencing Center for Infectious Disease"/>
            <person name="Neafsey D."/>
            <person name="Hoffman S."/>
            <person name="Volkman S."/>
            <person name="Rosenthal P."/>
            <person name="Walker B."/>
            <person name="Young S.K."/>
            <person name="Zeng Q."/>
            <person name="Gargeya S."/>
            <person name="Fitzgerald M."/>
            <person name="Haas B."/>
            <person name="Abouelleil A."/>
            <person name="Allen A.W."/>
            <person name="Alvarado L."/>
            <person name="Arachchi H.M."/>
            <person name="Berlin A.M."/>
            <person name="Chapman S.B."/>
            <person name="Gainer-Dewar J."/>
            <person name="Goldberg J."/>
            <person name="Griggs A."/>
            <person name="Gujja S."/>
            <person name="Hansen M."/>
            <person name="Howarth C."/>
            <person name="Imamovic A."/>
            <person name="Ireland A."/>
            <person name="Larimer J."/>
            <person name="McCowan C."/>
            <person name="Murphy C."/>
            <person name="Pearson M."/>
            <person name="Poon T.W."/>
            <person name="Priest M."/>
            <person name="Roberts A."/>
            <person name="Saif S."/>
            <person name="Shea T."/>
            <person name="Sisk P."/>
            <person name="Sykes S."/>
            <person name="Wortman J."/>
            <person name="Nusbaum C."/>
            <person name="Birren B."/>
        </authorList>
    </citation>
    <scope>NUCLEOTIDE SEQUENCE [LARGE SCALE GENOMIC DNA]</scope>
    <source>
        <strain evidence="8">Tanzania (2000708)</strain>
    </source>
</reference>
<dbReference type="Pfam" id="PF03011">
    <property type="entry name" value="PFEMP"/>
    <property type="match status" value="1"/>
</dbReference>
<dbReference type="EMBL" id="KI927120">
    <property type="protein sequence ID" value="ETW32744.1"/>
    <property type="molecule type" value="Genomic_DNA"/>
</dbReference>
<feature type="domain" description="Duffy-binding-like" evidence="6">
    <location>
        <begin position="333"/>
        <end position="491"/>
    </location>
</feature>
<evidence type="ECO:0000259" key="6">
    <source>
        <dbReference type="Pfam" id="PF22672"/>
    </source>
</evidence>
<feature type="domain" description="Duffy-binding-like" evidence="2">
    <location>
        <begin position="604"/>
        <end position="747"/>
    </location>
</feature>
<evidence type="ECO:0008006" key="9">
    <source>
        <dbReference type="Google" id="ProtNLM"/>
    </source>
</evidence>
<reference evidence="7 8" key="2">
    <citation type="submission" date="2013-02" db="EMBL/GenBank/DDBJ databases">
        <title>The Genome Sequence of Plasmodium falciparum Tanzania (2000708).</title>
        <authorList>
            <consortium name="The Broad Institute Genome Sequencing Platform"/>
            <consortium name="The Broad Institute Genome Sequencing Center for Infectious Disease"/>
            <person name="Neafsey D."/>
            <person name="Cheeseman I."/>
            <person name="Volkman S."/>
            <person name="Adams J."/>
            <person name="Walker B."/>
            <person name="Young S.K."/>
            <person name="Zeng Q."/>
            <person name="Gargeya S."/>
            <person name="Fitzgerald M."/>
            <person name="Haas B."/>
            <person name="Abouelleil A."/>
            <person name="Alvarado L."/>
            <person name="Arachchi H.M."/>
            <person name="Berlin A.M."/>
            <person name="Chapman S.B."/>
            <person name="Dewar J."/>
            <person name="Goldberg J."/>
            <person name="Griggs A."/>
            <person name="Gujja S."/>
            <person name="Hansen M."/>
            <person name="Howarth C."/>
            <person name="Imamovic A."/>
            <person name="Larimer J."/>
            <person name="McCowan C."/>
            <person name="Murphy C."/>
            <person name="Neiman D."/>
            <person name="Pearson M."/>
            <person name="Priest M."/>
            <person name="Roberts A."/>
            <person name="Saif S."/>
            <person name="Shea T."/>
            <person name="Sisk P."/>
            <person name="Sykes S."/>
            <person name="Wortman J."/>
            <person name="Nusbaum C."/>
            <person name="Birren B."/>
        </authorList>
    </citation>
    <scope>NUCLEOTIDE SEQUENCE [LARGE SCALE GENOMIC DNA]</scope>
    <source>
        <strain evidence="8">Tanzania (2000708)</strain>
    </source>
</reference>
<dbReference type="Pfam" id="PF05424">
    <property type="entry name" value="Duffy_binding"/>
    <property type="match status" value="1"/>
</dbReference>
<dbReference type="SUPFAM" id="SSF140924">
    <property type="entry name" value="Duffy binding domain-like"/>
    <property type="match status" value="2"/>
</dbReference>